<dbReference type="Gene3D" id="3.30.750.70">
    <property type="entry name" value="4-hydroxybutyrate coenzyme like domains"/>
    <property type="match status" value="1"/>
</dbReference>
<dbReference type="Pfam" id="PF02550">
    <property type="entry name" value="AcetylCoA_hydro"/>
    <property type="match status" value="1"/>
</dbReference>
<dbReference type="GO" id="GO:0016747">
    <property type="term" value="F:acyltransferase activity, transferring groups other than amino-acyl groups"/>
    <property type="evidence" value="ECO:0007669"/>
    <property type="project" value="InterPro"/>
</dbReference>
<dbReference type="AlphaFoldDB" id="A8ZT97"/>
<dbReference type="HOGENOM" id="CLU_030703_1_0_7"/>
<keyword evidence="4" id="KW-0378">Hydrolase</keyword>
<keyword evidence="2 4" id="KW-0808">Transferase</keyword>
<reference evidence="4 5" key="1">
    <citation type="submission" date="2007-10" db="EMBL/GenBank/DDBJ databases">
        <title>Complete sequence of Desulfococcus oleovorans Hxd3.</title>
        <authorList>
            <consortium name="US DOE Joint Genome Institute"/>
            <person name="Copeland A."/>
            <person name="Lucas S."/>
            <person name="Lapidus A."/>
            <person name="Barry K."/>
            <person name="Glavina del Rio T."/>
            <person name="Dalin E."/>
            <person name="Tice H."/>
            <person name="Pitluck S."/>
            <person name="Kiss H."/>
            <person name="Brettin T."/>
            <person name="Bruce D."/>
            <person name="Detter J.C."/>
            <person name="Han C."/>
            <person name="Schmutz J."/>
            <person name="Larimer F."/>
            <person name="Land M."/>
            <person name="Hauser L."/>
            <person name="Kyrpides N."/>
            <person name="Kim E."/>
            <person name="Wawrik B."/>
            <person name="Richardson P."/>
        </authorList>
    </citation>
    <scope>NUCLEOTIDE SEQUENCE [LARGE SCALE GENOMIC DNA]</scope>
    <source>
        <strain evidence="5">DSM 6200 / JCM 39069 / Hxd3</strain>
    </source>
</reference>
<keyword evidence="5" id="KW-1185">Reference proteome</keyword>
<dbReference type="GO" id="GO:0008775">
    <property type="term" value="F:acetate CoA-transferase activity"/>
    <property type="evidence" value="ECO:0007669"/>
    <property type="project" value="InterPro"/>
</dbReference>
<gene>
    <name evidence="4" type="ordered locus">Dole_1976</name>
</gene>
<dbReference type="eggNOG" id="COG0427">
    <property type="taxonomic scope" value="Bacteria"/>
</dbReference>
<accession>A8ZT97</accession>
<evidence type="ECO:0000256" key="1">
    <source>
        <dbReference type="ARBA" id="ARBA00009632"/>
    </source>
</evidence>
<dbReference type="InterPro" id="IPR016181">
    <property type="entry name" value="Acyl_CoA_acyltransferase"/>
</dbReference>
<dbReference type="PANTHER" id="PTHR21432">
    <property type="entry name" value="ACETYL-COA HYDROLASE-RELATED"/>
    <property type="match status" value="1"/>
</dbReference>
<dbReference type="InterPro" id="IPR037171">
    <property type="entry name" value="NagB/RpiA_transferase-like"/>
</dbReference>
<dbReference type="SUPFAM" id="SSF100950">
    <property type="entry name" value="NagB/RpiA/CoA transferase-like"/>
    <property type="match status" value="2"/>
</dbReference>
<dbReference type="STRING" id="96561.Dole_1976"/>
<dbReference type="OrthoDB" id="9801795at2"/>
<dbReference type="eggNOG" id="COG1247">
    <property type="taxonomic scope" value="Bacteria"/>
</dbReference>
<dbReference type="Proteomes" id="UP000008561">
    <property type="component" value="Chromosome"/>
</dbReference>
<dbReference type="EMBL" id="CP000859">
    <property type="protein sequence ID" value="ABW67780.1"/>
    <property type="molecule type" value="Genomic_DNA"/>
</dbReference>
<evidence type="ECO:0000259" key="3">
    <source>
        <dbReference type="PROSITE" id="PS51186"/>
    </source>
</evidence>
<dbReference type="Gene3D" id="3.40.630.30">
    <property type="match status" value="1"/>
</dbReference>
<protein>
    <submittedName>
        <fullName evidence="4">Acetyl-CoA hydrolase/transferase</fullName>
    </submittedName>
</protein>
<comment type="similarity">
    <text evidence="1">Belongs to the acetyl-CoA hydrolase/transferase family.</text>
</comment>
<dbReference type="InterPro" id="IPR000182">
    <property type="entry name" value="GNAT_dom"/>
</dbReference>
<dbReference type="GO" id="GO:0006083">
    <property type="term" value="P:acetate metabolic process"/>
    <property type="evidence" value="ECO:0007669"/>
    <property type="project" value="InterPro"/>
</dbReference>
<dbReference type="GO" id="GO:0016787">
    <property type="term" value="F:hydrolase activity"/>
    <property type="evidence" value="ECO:0007669"/>
    <property type="project" value="UniProtKB-KW"/>
</dbReference>
<sequence length="633" mass="69601">MQARYWPDEYVRKKRTAKEALSVLKSGRRIFIGSSCGEPQHLVNTLVEEADRFSDLEIVRLMGLERSPITRLVNQDRLNSFHVRNIYQGAGDARHLAPSRPFITPINMSAVPDLFRKNQLPLHAALIQTSPPDDFGWMSLGISVDVGMAAATSADIVIVQVNARMPRVLGHSFIHVNDVDFVVECDEPLYTIPELPELESAHKIGRLVANLIEDGSTFQLGLGATPKAILLALSEKNDLGVHTQFVIDGIMDLVSRGVITNRRKGLNEGKIVASNAVGTENLYEFVHDNPSIEFFPADYVSNPGVIARHNKMVVVNMVKEMDLVGQASVDALPHNYFAGVSSIPDFVHGAAMAPGGRSILLIPSTSVDRKTSRIVPRLSGNVVVSMNDAGFVVSEFGAVNLFGKNLQERATAMISLAHPDFREALFEQARDMGLLAPGRKLSESLRGVYPAGLEETRTYDGQTVKFRPAKPVDDRRIQEHFYNLDKKDVIARFFQNKTCFFRDDLEGMYEIDYIKNLTILAVTGDFGFGEVVGIGAYMLESPGNMAEVAFSVSRPWQGKGIATVILHKLAYAAMGNGIAGLVAYTEPANTAMKKLFATLPYAIKTSRDTDMVTMTCYLNDEQPAPDAGPAQRD</sequence>
<evidence type="ECO:0000256" key="2">
    <source>
        <dbReference type="ARBA" id="ARBA00022679"/>
    </source>
</evidence>
<evidence type="ECO:0000313" key="4">
    <source>
        <dbReference type="EMBL" id="ABW67780.1"/>
    </source>
</evidence>
<dbReference type="InterPro" id="IPR046433">
    <property type="entry name" value="ActCoA_hydro"/>
</dbReference>
<dbReference type="Pfam" id="PF00583">
    <property type="entry name" value="Acetyltransf_1"/>
    <property type="match status" value="1"/>
</dbReference>
<dbReference type="Gene3D" id="3.40.1080.20">
    <property type="entry name" value="Acetyl-CoA hydrolase/transferase C-terminal domain"/>
    <property type="match status" value="1"/>
</dbReference>
<dbReference type="InterPro" id="IPR026888">
    <property type="entry name" value="AcetylCoA_hyd_C"/>
</dbReference>
<evidence type="ECO:0000313" key="5">
    <source>
        <dbReference type="Proteomes" id="UP000008561"/>
    </source>
</evidence>
<dbReference type="RefSeq" id="WP_012175392.1">
    <property type="nucleotide sequence ID" value="NC_009943.1"/>
</dbReference>
<dbReference type="PROSITE" id="PS51186">
    <property type="entry name" value="GNAT"/>
    <property type="match status" value="1"/>
</dbReference>
<dbReference type="InterPro" id="IPR003702">
    <property type="entry name" value="ActCoA_hydro_N"/>
</dbReference>
<dbReference type="KEGG" id="dol:Dole_1976"/>
<proteinExistence type="inferred from homology"/>
<dbReference type="Gene3D" id="3.40.1080.10">
    <property type="entry name" value="Glutaconate Coenzyme A-transferase"/>
    <property type="match status" value="1"/>
</dbReference>
<dbReference type="SUPFAM" id="SSF55729">
    <property type="entry name" value="Acyl-CoA N-acyltransferases (Nat)"/>
    <property type="match status" value="1"/>
</dbReference>
<name>A8ZT97_DESOH</name>
<dbReference type="Pfam" id="PF13336">
    <property type="entry name" value="AcetylCoA_hyd_C"/>
    <property type="match status" value="1"/>
</dbReference>
<dbReference type="PANTHER" id="PTHR21432:SF20">
    <property type="entry name" value="ACETYL-COA HYDROLASE"/>
    <property type="match status" value="1"/>
</dbReference>
<dbReference type="InterPro" id="IPR038460">
    <property type="entry name" value="AcetylCoA_hyd_C_sf"/>
</dbReference>
<organism evidence="4 5">
    <name type="scientific">Desulfosudis oleivorans (strain DSM 6200 / JCM 39069 / Hxd3)</name>
    <name type="common">Desulfococcus oleovorans</name>
    <dbReference type="NCBI Taxonomy" id="96561"/>
    <lineage>
        <taxon>Bacteria</taxon>
        <taxon>Pseudomonadati</taxon>
        <taxon>Thermodesulfobacteriota</taxon>
        <taxon>Desulfobacteria</taxon>
        <taxon>Desulfobacterales</taxon>
        <taxon>Desulfosudaceae</taxon>
        <taxon>Desulfosudis</taxon>
    </lineage>
</organism>
<feature type="domain" description="N-acetyltransferase" evidence="3">
    <location>
        <begin position="479"/>
        <end position="619"/>
    </location>
</feature>